<evidence type="ECO:0000313" key="17">
    <source>
        <dbReference type="EMBL" id="ACL68653.1"/>
    </source>
</evidence>
<keyword evidence="3 14" id="KW-0812">Transmembrane</keyword>
<dbReference type="PANTHER" id="PTHR10441:SF2">
    <property type="entry name" value="T-CELL SURFACE GLYCOPROTEIN CD8 ALPHA CHAIN"/>
    <property type="match status" value="1"/>
</dbReference>
<feature type="transmembrane region" description="Helical" evidence="14">
    <location>
        <begin position="172"/>
        <end position="194"/>
    </location>
</feature>
<feature type="domain" description="Ig-like" evidence="16">
    <location>
        <begin position="20"/>
        <end position="107"/>
    </location>
</feature>
<name>B8YGD7_9TELE</name>
<evidence type="ECO:0000256" key="8">
    <source>
        <dbReference type="ARBA" id="ARBA00023136"/>
    </source>
</evidence>
<keyword evidence="5" id="KW-0391">Immunity</keyword>
<feature type="signal peptide" evidence="15">
    <location>
        <begin position="1"/>
        <end position="20"/>
    </location>
</feature>
<evidence type="ECO:0000259" key="16">
    <source>
        <dbReference type="PROSITE" id="PS50835"/>
    </source>
</evidence>
<reference evidence="18" key="3">
    <citation type="submission" date="2011-12" db="EMBL/GenBank/DDBJ databases">
        <title>CD8alpha gene in Takifugu fasciatus: cloning, genomic characterization, expression and preparation of polyclonal antibody.</title>
        <authorList>
            <person name="Shao A.H."/>
            <person name="Zhu J."/>
            <person name="Du J."/>
            <person name="Chen K."/>
        </authorList>
    </citation>
    <scope>NUCLEOTIDE SEQUENCE</scope>
</reference>
<accession>B8YGD7</accession>
<dbReference type="InterPro" id="IPR036179">
    <property type="entry name" value="Ig-like_dom_sf"/>
</dbReference>
<evidence type="ECO:0000256" key="5">
    <source>
        <dbReference type="ARBA" id="ARBA00022859"/>
    </source>
</evidence>
<sequence length="218" mass="24481">MEQKWRKVLVFLVFCQQTTPGDNQKEDIVKEGAQVDIHCQPSQAGSMTVWFRVRDKSWMEFIASFSNGLKKETENNVSSEFTYGKINRDILTLKSFQRQKDSGLYCCASLYKGKELRFGPVTQLRGETVEQKPTVAQTTPRQQPVTTAPACTCDSSKARGGIWTQLSCAPLILGPLAGGCGLLLLLLIVTALYCNRVRTRRCPHHYKRKPRGKPPGNK</sequence>
<evidence type="ECO:0000256" key="14">
    <source>
        <dbReference type="SAM" id="Phobius"/>
    </source>
</evidence>
<dbReference type="EMBL" id="JN389782">
    <property type="protein sequence ID" value="AEV76947.1"/>
    <property type="molecule type" value="Genomic_DNA"/>
</dbReference>
<keyword evidence="7" id="KW-1064">Adaptive immunity</keyword>
<comment type="subcellular location">
    <subcellularLocation>
        <location evidence="1">Cell membrane</location>
        <topology evidence="1">Single-pass type I membrane protein</topology>
    </subcellularLocation>
</comment>
<keyword evidence="6 14" id="KW-1133">Transmembrane helix</keyword>
<dbReference type="InterPro" id="IPR007110">
    <property type="entry name" value="Ig-like_dom"/>
</dbReference>
<evidence type="ECO:0000256" key="10">
    <source>
        <dbReference type="ARBA" id="ARBA00023157"/>
    </source>
</evidence>
<protein>
    <submittedName>
        <fullName evidence="17">CD8 alpha</fullName>
    </submittedName>
</protein>
<dbReference type="CDD" id="cd00099">
    <property type="entry name" value="IgV"/>
    <property type="match status" value="1"/>
</dbReference>
<dbReference type="InterPro" id="IPR013783">
    <property type="entry name" value="Ig-like_fold"/>
</dbReference>
<keyword evidence="10" id="KW-1015">Disulfide bond</keyword>
<evidence type="ECO:0000256" key="13">
    <source>
        <dbReference type="ARBA" id="ARBA00023319"/>
    </source>
</evidence>
<keyword evidence="8 14" id="KW-0472">Membrane</keyword>
<organism evidence="17">
    <name type="scientific">Takifugu fasciatus</name>
    <name type="common">obscure pufferfish</name>
    <dbReference type="NCBI Taxonomy" id="301270"/>
    <lineage>
        <taxon>Eukaryota</taxon>
        <taxon>Metazoa</taxon>
        <taxon>Chordata</taxon>
        <taxon>Craniata</taxon>
        <taxon>Vertebrata</taxon>
        <taxon>Euteleostomi</taxon>
        <taxon>Actinopterygii</taxon>
        <taxon>Neopterygii</taxon>
        <taxon>Teleostei</taxon>
        <taxon>Neoteleostei</taxon>
        <taxon>Acanthomorphata</taxon>
        <taxon>Eupercaria</taxon>
        <taxon>Tetraodontiformes</taxon>
        <taxon>Tetradontoidea</taxon>
        <taxon>Tetraodontidae</taxon>
        <taxon>Takifugu</taxon>
    </lineage>
</organism>
<keyword evidence="2" id="KW-1003">Cell membrane</keyword>
<evidence type="ECO:0000256" key="11">
    <source>
        <dbReference type="ARBA" id="ARBA00023180"/>
    </source>
</evidence>
<dbReference type="Gene3D" id="2.60.40.10">
    <property type="entry name" value="Immunoglobulins"/>
    <property type="match status" value="1"/>
</dbReference>
<dbReference type="InterPro" id="IPR013106">
    <property type="entry name" value="Ig_V-set"/>
</dbReference>
<evidence type="ECO:0000256" key="1">
    <source>
        <dbReference type="ARBA" id="ARBA00004251"/>
    </source>
</evidence>
<evidence type="ECO:0000256" key="7">
    <source>
        <dbReference type="ARBA" id="ARBA00023130"/>
    </source>
</evidence>
<feature type="chain" id="PRO_5007645569" evidence="15">
    <location>
        <begin position="21"/>
        <end position="218"/>
    </location>
</feature>
<dbReference type="PANTHER" id="PTHR10441">
    <property type="entry name" value="CD8 ALPHA CHAIN"/>
    <property type="match status" value="1"/>
</dbReference>
<dbReference type="SUPFAM" id="SSF48726">
    <property type="entry name" value="Immunoglobulin"/>
    <property type="match status" value="1"/>
</dbReference>
<keyword evidence="9" id="KW-0564">Palmitate</keyword>
<evidence type="ECO:0000256" key="4">
    <source>
        <dbReference type="ARBA" id="ARBA00022729"/>
    </source>
</evidence>
<dbReference type="EMBL" id="FJ531795">
    <property type="protein sequence ID" value="ACL68653.1"/>
    <property type="molecule type" value="mRNA"/>
</dbReference>
<dbReference type="GO" id="GO:0005886">
    <property type="term" value="C:plasma membrane"/>
    <property type="evidence" value="ECO:0007669"/>
    <property type="project" value="UniProtKB-SubCell"/>
</dbReference>
<dbReference type="GO" id="GO:0002250">
    <property type="term" value="P:adaptive immune response"/>
    <property type="evidence" value="ECO:0007669"/>
    <property type="project" value="UniProtKB-KW"/>
</dbReference>
<dbReference type="InterPro" id="IPR015468">
    <property type="entry name" value="CD8_asu"/>
</dbReference>
<proteinExistence type="evidence at transcript level"/>
<keyword evidence="4 15" id="KW-0732">Signal</keyword>
<evidence type="ECO:0000313" key="18">
    <source>
        <dbReference type="EMBL" id="AEV76947.1"/>
    </source>
</evidence>
<evidence type="ECO:0000256" key="3">
    <source>
        <dbReference type="ARBA" id="ARBA00022692"/>
    </source>
</evidence>
<keyword evidence="11" id="KW-0325">Glycoprotein</keyword>
<reference evidence="18" key="2">
    <citation type="submission" date="2011-07" db="EMBL/GenBank/DDBJ databases">
        <authorList>
            <person name="Shao A."/>
            <person name="Zhu J."/>
            <person name="Du J."/>
            <person name="Chen K."/>
        </authorList>
    </citation>
    <scope>NUCLEOTIDE SEQUENCE</scope>
</reference>
<evidence type="ECO:0000256" key="12">
    <source>
        <dbReference type="ARBA" id="ARBA00023288"/>
    </source>
</evidence>
<reference evidence="17" key="1">
    <citation type="submission" date="2008-12" db="EMBL/GenBank/DDBJ databases">
        <title>Cloning and expression of Takifugu fasciatus CD8 alpha.</title>
        <authorList>
            <person name="Du J."/>
            <person name="Zhu J."/>
            <person name="Shao A."/>
        </authorList>
    </citation>
    <scope>NUCLEOTIDE SEQUENCE</scope>
</reference>
<evidence type="ECO:0000256" key="6">
    <source>
        <dbReference type="ARBA" id="ARBA00022989"/>
    </source>
</evidence>
<dbReference type="PROSITE" id="PS50835">
    <property type="entry name" value="IG_LIKE"/>
    <property type="match status" value="1"/>
</dbReference>
<evidence type="ECO:0000256" key="2">
    <source>
        <dbReference type="ARBA" id="ARBA00022475"/>
    </source>
</evidence>
<dbReference type="AlphaFoldDB" id="B8YGD7"/>
<dbReference type="Pfam" id="PF07686">
    <property type="entry name" value="V-set"/>
    <property type="match status" value="1"/>
</dbReference>
<keyword evidence="12" id="KW-0449">Lipoprotein</keyword>
<evidence type="ECO:0000256" key="9">
    <source>
        <dbReference type="ARBA" id="ARBA00023139"/>
    </source>
</evidence>
<evidence type="ECO:0000256" key="15">
    <source>
        <dbReference type="SAM" id="SignalP"/>
    </source>
</evidence>
<keyword evidence="13" id="KW-0393">Immunoglobulin domain</keyword>